<dbReference type="Proteomes" id="UP001139054">
    <property type="component" value="Unassembled WGS sequence"/>
</dbReference>
<evidence type="ECO:0000313" key="3">
    <source>
        <dbReference type="Proteomes" id="UP001139012"/>
    </source>
</evidence>
<dbReference type="Proteomes" id="UP001139012">
    <property type="component" value="Unassembled WGS sequence"/>
</dbReference>
<evidence type="ECO:0000313" key="4">
    <source>
        <dbReference type="Proteomes" id="UP001139054"/>
    </source>
</evidence>
<dbReference type="EMBL" id="JAKLUA010000005">
    <property type="protein sequence ID" value="MCG2668874.1"/>
    <property type="molecule type" value="Genomic_DNA"/>
</dbReference>
<name>A0A9X1U9M6_9BRAD</name>
<dbReference type="RefSeq" id="WP_237863118.1">
    <property type="nucleotide sequence ID" value="NZ_JAKLTY010000007.1"/>
</dbReference>
<dbReference type="EMBL" id="JAKLTY010000007">
    <property type="protein sequence ID" value="MCG2627524.1"/>
    <property type="molecule type" value="Genomic_DNA"/>
</dbReference>
<keyword evidence="3" id="KW-1185">Reference proteome</keyword>
<evidence type="ECO:0000313" key="1">
    <source>
        <dbReference type="EMBL" id="MCG2627524.1"/>
    </source>
</evidence>
<accession>A0A9X1U9M6</accession>
<reference evidence="1" key="1">
    <citation type="submission" date="2022-01" db="EMBL/GenBank/DDBJ databases">
        <title>Genome sequnece data of strain Bradyrhizobium sp. nov.</title>
        <authorList>
            <person name="Zhang J."/>
        </authorList>
    </citation>
    <scope>NUCLEOTIDE SEQUENCE</scope>
    <source>
        <strain evidence="2">WYCCWR 12774</strain>
        <strain evidence="1">WYCCWR 13023</strain>
    </source>
</reference>
<proteinExistence type="predicted"/>
<sequence length="59" mass="6488">MMSAIECRVAAEAYKAEASVAGTATKKVTILTNIVHTLGGLASQLEMLDNYEREHERKH</sequence>
<organism evidence="1 4">
    <name type="scientific">Bradyrhizobium zhengyangense</name>
    <dbReference type="NCBI Taxonomy" id="2911009"/>
    <lineage>
        <taxon>Bacteria</taxon>
        <taxon>Pseudomonadati</taxon>
        <taxon>Pseudomonadota</taxon>
        <taxon>Alphaproteobacteria</taxon>
        <taxon>Hyphomicrobiales</taxon>
        <taxon>Nitrobacteraceae</taxon>
        <taxon>Bradyrhizobium</taxon>
    </lineage>
</organism>
<evidence type="ECO:0000313" key="2">
    <source>
        <dbReference type="EMBL" id="MCG2668874.1"/>
    </source>
</evidence>
<dbReference type="AlphaFoldDB" id="A0A9X1U9M6"/>
<gene>
    <name evidence="2" type="ORF">L6637_18085</name>
    <name evidence="1" type="ORF">L6654_12890</name>
</gene>
<comment type="caution">
    <text evidence="1">The sequence shown here is derived from an EMBL/GenBank/DDBJ whole genome shotgun (WGS) entry which is preliminary data.</text>
</comment>
<protein>
    <submittedName>
        <fullName evidence="1">Uncharacterized protein</fullName>
    </submittedName>
</protein>